<gene>
    <name evidence="1" type="ORF">ACFSQZ_15170</name>
</gene>
<evidence type="ECO:0000313" key="1">
    <source>
        <dbReference type="EMBL" id="MFD2277805.1"/>
    </source>
</evidence>
<proteinExistence type="predicted"/>
<keyword evidence="2" id="KW-1185">Reference proteome</keyword>
<protein>
    <submittedName>
        <fullName evidence="1">Uncharacterized protein</fullName>
    </submittedName>
</protein>
<organism evidence="1 2">
    <name type="scientific">Rubritalea spongiae</name>
    <dbReference type="NCBI Taxonomy" id="430797"/>
    <lineage>
        <taxon>Bacteria</taxon>
        <taxon>Pseudomonadati</taxon>
        <taxon>Verrucomicrobiota</taxon>
        <taxon>Verrucomicrobiia</taxon>
        <taxon>Verrucomicrobiales</taxon>
        <taxon>Rubritaleaceae</taxon>
        <taxon>Rubritalea</taxon>
    </lineage>
</organism>
<dbReference type="RefSeq" id="WP_377092570.1">
    <property type="nucleotide sequence ID" value="NZ_JBHSJM010000001.1"/>
</dbReference>
<evidence type="ECO:0000313" key="2">
    <source>
        <dbReference type="Proteomes" id="UP001597297"/>
    </source>
</evidence>
<accession>A0ABW5E8U6</accession>
<sequence>MKHPAISALSAITLVGSQFLPTNLSAMEASEETTLSRYFTLTFTGLSQDEDDPELKVARTQEALIFSLILYYYHAEKNAKISNQYRDAIRKTLSHYGLDIEQLAKVLISEVDEDQAIAISHLKALGFDEQTAQCIVNDIHKDKLTDFLQWFHATP</sequence>
<dbReference type="Proteomes" id="UP001597297">
    <property type="component" value="Unassembled WGS sequence"/>
</dbReference>
<reference evidence="2" key="1">
    <citation type="journal article" date="2019" name="Int. J. Syst. Evol. Microbiol.">
        <title>The Global Catalogue of Microorganisms (GCM) 10K type strain sequencing project: providing services to taxonomists for standard genome sequencing and annotation.</title>
        <authorList>
            <consortium name="The Broad Institute Genomics Platform"/>
            <consortium name="The Broad Institute Genome Sequencing Center for Infectious Disease"/>
            <person name="Wu L."/>
            <person name="Ma J."/>
        </authorList>
    </citation>
    <scope>NUCLEOTIDE SEQUENCE [LARGE SCALE GENOMIC DNA]</scope>
    <source>
        <strain evidence="2">JCM 16545</strain>
    </source>
</reference>
<dbReference type="EMBL" id="JBHUJC010000047">
    <property type="protein sequence ID" value="MFD2277805.1"/>
    <property type="molecule type" value="Genomic_DNA"/>
</dbReference>
<name>A0ABW5E8U6_9BACT</name>
<comment type="caution">
    <text evidence="1">The sequence shown here is derived from an EMBL/GenBank/DDBJ whole genome shotgun (WGS) entry which is preliminary data.</text>
</comment>